<dbReference type="Pfam" id="PF00691">
    <property type="entry name" value="OmpA"/>
    <property type="match status" value="1"/>
</dbReference>
<proteinExistence type="predicted"/>
<comment type="caution">
    <text evidence="6">The sequence shown here is derived from an EMBL/GenBank/DDBJ whole genome shotgun (WGS) entry which is preliminary data.</text>
</comment>
<organism evidence="6 7">
    <name type="scientific">Acidocella aromatica</name>
    <dbReference type="NCBI Taxonomy" id="1303579"/>
    <lineage>
        <taxon>Bacteria</taxon>
        <taxon>Pseudomonadati</taxon>
        <taxon>Pseudomonadota</taxon>
        <taxon>Alphaproteobacteria</taxon>
        <taxon>Acetobacterales</taxon>
        <taxon>Acidocellaceae</taxon>
        <taxon>Acidocella</taxon>
    </lineage>
</organism>
<reference evidence="6 7" key="1">
    <citation type="submission" date="2020-08" db="EMBL/GenBank/DDBJ databases">
        <title>Genomic Encyclopedia of Type Strains, Phase IV (KMG-IV): sequencing the most valuable type-strain genomes for metagenomic binning, comparative biology and taxonomic classification.</title>
        <authorList>
            <person name="Goeker M."/>
        </authorList>
    </citation>
    <scope>NUCLEOTIDE SEQUENCE [LARGE SCALE GENOMIC DNA]</scope>
    <source>
        <strain evidence="6 7">DSM 27026</strain>
    </source>
</reference>
<dbReference type="InterPro" id="IPR050330">
    <property type="entry name" value="Bact_OuterMem_StrucFunc"/>
</dbReference>
<evidence type="ECO:0000259" key="5">
    <source>
        <dbReference type="PROSITE" id="PS51123"/>
    </source>
</evidence>
<protein>
    <submittedName>
        <fullName evidence="6">Outer membrane protein OmpA-like peptidoglycan-associated protein</fullName>
    </submittedName>
</protein>
<keyword evidence="7" id="KW-1185">Reference proteome</keyword>
<keyword evidence="2 4" id="KW-0472">Membrane</keyword>
<gene>
    <name evidence="6" type="ORF">HNP71_000621</name>
</gene>
<dbReference type="InterPro" id="IPR006664">
    <property type="entry name" value="OMP_bac"/>
</dbReference>
<evidence type="ECO:0000256" key="2">
    <source>
        <dbReference type="ARBA" id="ARBA00023136"/>
    </source>
</evidence>
<dbReference type="Proteomes" id="UP000553706">
    <property type="component" value="Unassembled WGS sequence"/>
</dbReference>
<evidence type="ECO:0000313" key="6">
    <source>
        <dbReference type="EMBL" id="MBB5372383.1"/>
    </source>
</evidence>
<dbReference type="PROSITE" id="PS51123">
    <property type="entry name" value="OMPA_2"/>
    <property type="match status" value="1"/>
</dbReference>
<dbReference type="Gene3D" id="3.30.1330.60">
    <property type="entry name" value="OmpA-like domain"/>
    <property type="match status" value="1"/>
</dbReference>
<dbReference type="InterPro" id="IPR006665">
    <property type="entry name" value="OmpA-like"/>
</dbReference>
<dbReference type="EMBL" id="JACHFJ010000002">
    <property type="protein sequence ID" value="MBB5372383.1"/>
    <property type="molecule type" value="Genomic_DNA"/>
</dbReference>
<dbReference type="GO" id="GO:0009279">
    <property type="term" value="C:cell outer membrane"/>
    <property type="evidence" value="ECO:0007669"/>
    <property type="project" value="UniProtKB-SubCell"/>
</dbReference>
<dbReference type="PANTHER" id="PTHR30329">
    <property type="entry name" value="STATOR ELEMENT OF FLAGELLAR MOTOR COMPLEX"/>
    <property type="match status" value="1"/>
</dbReference>
<evidence type="ECO:0000313" key="7">
    <source>
        <dbReference type="Proteomes" id="UP000553706"/>
    </source>
</evidence>
<evidence type="ECO:0000256" key="1">
    <source>
        <dbReference type="ARBA" id="ARBA00004442"/>
    </source>
</evidence>
<dbReference type="PRINTS" id="PR01021">
    <property type="entry name" value="OMPADOMAIN"/>
</dbReference>
<sequence>MIVCVLAGLGGCAVPPGDATPVGPATPVFFQPYSAALDVPAEAVIASAAQAAKASPQVRAVVTGAADSVGSEKVNYYLSETRAQMVADMLVQDGVPEDRIEIRANGITPALSPIPNGTPAQSARRVLIQLVD</sequence>
<dbReference type="RefSeq" id="WP_221246600.1">
    <property type="nucleotide sequence ID" value="NZ_JACHFJ010000002.1"/>
</dbReference>
<feature type="domain" description="OmpA-like" evidence="5">
    <location>
        <begin position="17"/>
        <end position="132"/>
    </location>
</feature>
<dbReference type="InterPro" id="IPR036737">
    <property type="entry name" value="OmpA-like_sf"/>
</dbReference>
<name>A0A840V9H3_9PROT</name>
<dbReference type="SUPFAM" id="SSF103088">
    <property type="entry name" value="OmpA-like"/>
    <property type="match status" value="1"/>
</dbReference>
<dbReference type="PANTHER" id="PTHR30329:SF21">
    <property type="entry name" value="LIPOPROTEIN YIAD-RELATED"/>
    <property type="match status" value="1"/>
</dbReference>
<dbReference type="AlphaFoldDB" id="A0A840V9H3"/>
<keyword evidence="3" id="KW-0998">Cell outer membrane</keyword>
<accession>A0A840V9H3</accession>
<comment type="subcellular location">
    <subcellularLocation>
        <location evidence="1">Cell outer membrane</location>
    </subcellularLocation>
</comment>
<evidence type="ECO:0000256" key="4">
    <source>
        <dbReference type="PROSITE-ProRule" id="PRU00473"/>
    </source>
</evidence>
<evidence type="ECO:0000256" key="3">
    <source>
        <dbReference type="ARBA" id="ARBA00023237"/>
    </source>
</evidence>